<organism evidence="1 2">
    <name type="scientific">Ceratodon purpureus</name>
    <name type="common">Fire moss</name>
    <name type="synonym">Dicranum purpureum</name>
    <dbReference type="NCBI Taxonomy" id="3225"/>
    <lineage>
        <taxon>Eukaryota</taxon>
        <taxon>Viridiplantae</taxon>
        <taxon>Streptophyta</taxon>
        <taxon>Embryophyta</taxon>
        <taxon>Bryophyta</taxon>
        <taxon>Bryophytina</taxon>
        <taxon>Bryopsida</taxon>
        <taxon>Dicranidae</taxon>
        <taxon>Pseudoditrichales</taxon>
        <taxon>Ditrichaceae</taxon>
        <taxon>Ceratodon</taxon>
    </lineage>
</organism>
<evidence type="ECO:0000313" key="1">
    <source>
        <dbReference type="EMBL" id="KAG0579026.1"/>
    </source>
</evidence>
<dbReference type="EMBL" id="CM026424">
    <property type="protein sequence ID" value="KAG0579026.1"/>
    <property type="molecule type" value="Genomic_DNA"/>
</dbReference>
<accession>A0A8T0I7J6</accession>
<comment type="caution">
    <text evidence="1">The sequence shown here is derived from an EMBL/GenBank/DDBJ whole genome shotgun (WGS) entry which is preliminary data.</text>
</comment>
<proteinExistence type="predicted"/>
<name>A0A8T0I7J6_CERPU</name>
<keyword evidence="2" id="KW-1185">Reference proteome</keyword>
<dbReference type="AlphaFoldDB" id="A0A8T0I7J6"/>
<gene>
    <name evidence="1" type="ORF">KC19_4G066800</name>
</gene>
<evidence type="ECO:0000313" key="2">
    <source>
        <dbReference type="Proteomes" id="UP000822688"/>
    </source>
</evidence>
<dbReference type="Proteomes" id="UP000822688">
    <property type="component" value="Chromosome 4"/>
</dbReference>
<sequence length="240" mass="27728">MVNANNPIEDSIDFHNVAYKKSKGGRFFDLKDLQQLEEEFKVTLKQRKSLPLESQRNNIQENDDGSWANDLPKQRKSLILESQRNTIQENDDGSWANDLPKQRKSLTLESQCNTIQENDDGSWANDLPRSEFSTHHIEETMVQSSSNPPEMDSNNMATHFKTIPIEETCYNEKFRQSQEKYSLKDFSEAKKKIPNRTSSKCLVEIPRLEMTKVKEIALQAKLESEAYVCQECQIVVATTY</sequence>
<protein>
    <submittedName>
        <fullName evidence="1">Uncharacterized protein</fullName>
    </submittedName>
</protein>
<reference evidence="1" key="1">
    <citation type="submission" date="2020-06" db="EMBL/GenBank/DDBJ databases">
        <title>WGS assembly of Ceratodon purpureus strain R40.</title>
        <authorList>
            <person name="Carey S.B."/>
            <person name="Jenkins J."/>
            <person name="Shu S."/>
            <person name="Lovell J.T."/>
            <person name="Sreedasyam A."/>
            <person name="Maumus F."/>
            <person name="Tiley G.P."/>
            <person name="Fernandez-Pozo N."/>
            <person name="Barry K."/>
            <person name="Chen C."/>
            <person name="Wang M."/>
            <person name="Lipzen A."/>
            <person name="Daum C."/>
            <person name="Saski C.A."/>
            <person name="Payton A.C."/>
            <person name="Mcbreen J.C."/>
            <person name="Conrad R.E."/>
            <person name="Kollar L.M."/>
            <person name="Olsson S."/>
            <person name="Huttunen S."/>
            <person name="Landis J.B."/>
            <person name="Wickett N.J."/>
            <person name="Johnson M.G."/>
            <person name="Rensing S.A."/>
            <person name="Grimwood J."/>
            <person name="Schmutz J."/>
            <person name="Mcdaniel S.F."/>
        </authorList>
    </citation>
    <scope>NUCLEOTIDE SEQUENCE</scope>
    <source>
        <strain evidence="1">R40</strain>
    </source>
</reference>